<dbReference type="SUPFAM" id="SSF51735">
    <property type="entry name" value="NAD(P)-binding Rossmann-fold domains"/>
    <property type="match status" value="1"/>
</dbReference>
<gene>
    <name evidence="1" type="ORF">S01H1_48140</name>
</gene>
<reference evidence="1" key="1">
    <citation type="journal article" date="2014" name="Front. Microbiol.">
        <title>High frequency of phylogenetically diverse reductive dehalogenase-homologous genes in deep subseafloor sedimentary metagenomes.</title>
        <authorList>
            <person name="Kawai M."/>
            <person name="Futagami T."/>
            <person name="Toyoda A."/>
            <person name="Takaki Y."/>
            <person name="Nishi S."/>
            <person name="Hori S."/>
            <person name="Arai W."/>
            <person name="Tsubouchi T."/>
            <person name="Morono Y."/>
            <person name="Uchiyama I."/>
            <person name="Ito T."/>
            <person name="Fujiyama A."/>
            <person name="Inagaki F."/>
            <person name="Takami H."/>
        </authorList>
    </citation>
    <scope>NUCLEOTIDE SEQUENCE</scope>
    <source>
        <strain evidence="1">Expedition CK06-06</strain>
    </source>
</reference>
<sequence>MSESKRTIVITGGSKGIGRAICLRFAREGARIVFVHYDPDDLAEKETLKLLDKMNVKA</sequence>
<evidence type="ECO:0000313" key="1">
    <source>
        <dbReference type="EMBL" id="GAG26786.1"/>
    </source>
</evidence>
<dbReference type="CDD" id="cd05233">
    <property type="entry name" value="SDR_c"/>
    <property type="match status" value="1"/>
</dbReference>
<dbReference type="EMBL" id="BARS01030907">
    <property type="protein sequence ID" value="GAG26786.1"/>
    <property type="molecule type" value="Genomic_DNA"/>
</dbReference>
<dbReference type="InterPro" id="IPR036291">
    <property type="entry name" value="NAD(P)-bd_dom_sf"/>
</dbReference>
<protein>
    <recommendedName>
        <fullName evidence="2">Short-chain dehydrogenase/reductase SDR</fullName>
    </recommendedName>
</protein>
<evidence type="ECO:0008006" key="2">
    <source>
        <dbReference type="Google" id="ProtNLM"/>
    </source>
</evidence>
<organism evidence="1">
    <name type="scientific">marine sediment metagenome</name>
    <dbReference type="NCBI Taxonomy" id="412755"/>
    <lineage>
        <taxon>unclassified sequences</taxon>
        <taxon>metagenomes</taxon>
        <taxon>ecological metagenomes</taxon>
    </lineage>
</organism>
<name>X0XP83_9ZZZZ</name>
<comment type="caution">
    <text evidence="1">The sequence shown here is derived from an EMBL/GenBank/DDBJ whole genome shotgun (WGS) entry which is preliminary data.</text>
</comment>
<dbReference type="InterPro" id="IPR002347">
    <property type="entry name" value="SDR_fam"/>
</dbReference>
<dbReference type="AlphaFoldDB" id="X0XP83"/>
<dbReference type="Pfam" id="PF00106">
    <property type="entry name" value="adh_short"/>
    <property type="match status" value="1"/>
</dbReference>
<accession>X0XP83</accession>
<dbReference type="Gene3D" id="3.40.50.720">
    <property type="entry name" value="NAD(P)-binding Rossmann-like Domain"/>
    <property type="match status" value="1"/>
</dbReference>
<proteinExistence type="predicted"/>
<feature type="non-terminal residue" evidence="1">
    <location>
        <position position="58"/>
    </location>
</feature>